<dbReference type="eggNOG" id="COG3650">
    <property type="taxonomic scope" value="Bacteria"/>
</dbReference>
<sequence>MKWMLVLLAVFLSACQGTDAIRQKTAEPPPERNTQMASVVIWWAHGNEPFWHFTADAGKLRFENLGEDAEYFPYRVFGRDGTTRTFNARNATSSIQIRMMRKTCFNDMSGAEYPWTAEVTIGGRKLQGCGERGSLPE</sequence>
<dbReference type="AlphaFoldDB" id="A4G1G9"/>
<dbReference type="EMBL" id="CU207211">
    <property type="protein sequence ID" value="CAL60356.1"/>
    <property type="molecule type" value="Genomic_DNA"/>
</dbReference>
<protein>
    <recommendedName>
        <fullName evidence="4">Lipoprotein</fullName>
    </recommendedName>
</protein>
<feature type="signal peptide" evidence="1">
    <location>
        <begin position="1"/>
        <end position="20"/>
    </location>
</feature>
<keyword evidence="3" id="KW-1185">Reference proteome</keyword>
<gene>
    <name evidence="2" type="ordered locus">HEAR0120</name>
</gene>
<feature type="chain" id="PRO_5002669024" description="Lipoprotein" evidence="1">
    <location>
        <begin position="21"/>
        <end position="137"/>
    </location>
</feature>
<reference evidence="2 3" key="1">
    <citation type="journal article" date="2007" name="PLoS Genet.">
        <title>A tale of two oxidation states: bacterial colonization of arsenic-rich environments.</title>
        <authorList>
            <person name="Muller D."/>
            <person name="Medigue C."/>
            <person name="Koechler S."/>
            <person name="Barbe V."/>
            <person name="Barakat M."/>
            <person name="Talla E."/>
            <person name="Bonnefoy V."/>
            <person name="Krin E."/>
            <person name="Arsene-Ploetze F."/>
            <person name="Carapito C."/>
            <person name="Chandler M."/>
            <person name="Cournoyer B."/>
            <person name="Cruveiller S."/>
            <person name="Dossat C."/>
            <person name="Duval S."/>
            <person name="Heymann M."/>
            <person name="Leize E."/>
            <person name="Lieutaud A."/>
            <person name="Lievremont D."/>
            <person name="Makita Y."/>
            <person name="Mangenot S."/>
            <person name="Nitschke W."/>
            <person name="Ortet P."/>
            <person name="Perdrial N."/>
            <person name="Schoepp B."/>
            <person name="Siguier N."/>
            <person name="Simeonova D.D."/>
            <person name="Rouy Z."/>
            <person name="Segurens B."/>
            <person name="Turlin E."/>
            <person name="Vallenet D."/>
            <person name="Van Dorsselaer A."/>
            <person name="Weiss S."/>
            <person name="Weissenbach J."/>
            <person name="Lett M.C."/>
            <person name="Danchin A."/>
            <person name="Bertin P.N."/>
        </authorList>
    </citation>
    <scope>NUCLEOTIDE SEQUENCE [LARGE SCALE GENOMIC DNA]</scope>
    <source>
        <strain evidence="3">ULPAs1</strain>
    </source>
</reference>
<proteinExistence type="predicted"/>
<dbReference type="HOGENOM" id="CLU_1862482_0_0_4"/>
<accession>A4G1G9</accession>
<dbReference type="STRING" id="204773.HEAR0120"/>
<dbReference type="PROSITE" id="PS51257">
    <property type="entry name" value="PROKAR_LIPOPROTEIN"/>
    <property type="match status" value="1"/>
</dbReference>
<evidence type="ECO:0008006" key="4">
    <source>
        <dbReference type="Google" id="ProtNLM"/>
    </source>
</evidence>
<evidence type="ECO:0000313" key="2">
    <source>
        <dbReference type="EMBL" id="CAL60356.1"/>
    </source>
</evidence>
<dbReference type="Proteomes" id="UP000006697">
    <property type="component" value="Chromosome"/>
</dbReference>
<evidence type="ECO:0000313" key="3">
    <source>
        <dbReference type="Proteomes" id="UP000006697"/>
    </source>
</evidence>
<name>A4G1G9_HERAR</name>
<dbReference type="OrthoDB" id="8776561at2"/>
<dbReference type="KEGG" id="har:HEAR0120"/>
<organism evidence="2 3">
    <name type="scientific">Herminiimonas arsenicoxydans</name>
    <dbReference type="NCBI Taxonomy" id="204773"/>
    <lineage>
        <taxon>Bacteria</taxon>
        <taxon>Pseudomonadati</taxon>
        <taxon>Pseudomonadota</taxon>
        <taxon>Betaproteobacteria</taxon>
        <taxon>Burkholderiales</taxon>
        <taxon>Oxalobacteraceae</taxon>
        <taxon>Herminiimonas</taxon>
    </lineage>
</organism>
<evidence type="ECO:0000256" key="1">
    <source>
        <dbReference type="SAM" id="SignalP"/>
    </source>
</evidence>
<keyword evidence="1" id="KW-0732">Signal</keyword>